<protein>
    <submittedName>
        <fullName evidence="1">Uncharacterized protein</fullName>
    </submittedName>
</protein>
<organism evidence="1 2">
    <name type="scientific">Colletotrichum incanum</name>
    <name type="common">Soybean anthracnose fungus</name>
    <dbReference type="NCBI Taxonomy" id="1573173"/>
    <lineage>
        <taxon>Eukaryota</taxon>
        <taxon>Fungi</taxon>
        <taxon>Dikarya</taxon>
        <taxon>Ascomycota</taxon>
        <taxon>Pezizomycotina</taxon>
        <taxon>Sordariomycetes</taxon>
        <taxon>Hypocreomycetidae</taxon>
        <taxon>Glomerellales</taxon>
        <taxon>Glomerellaceae</taxon>
        <taxon>Colletotrichum</taxon>
        <taxon>Colletotrichum spaethianum species complex</taxon>
    </lineage>
</organism>
<reference evidence="1 2" key="1">
    <citation type="submission" date="2015-06" db="EMBL/GenBank/DDBJ databases">
        <title>Survival trade-offs in plant roots during colonization by closely related pathogenic and mutualistic fungi.</title>
        <authorList>
            <person name="Hacquard S."/>
            <person name="Kracher B."/>
            <person name="Hiruma K."/>
            <person name="Weinman A."/>
            <person name="Muench P."/>
            <person name="Garrido Oter R."/>
            <person name="Ver Loren van Themaat E."/>
            <person name="Dallerey J.-F."/>
            <person name="Damm U."/>
            <person name="Henrissat B."/>
            <person name="Lespinet O."/>
            <person name="Thon M."/>
            <person name="Kemen E."/>
            <person name="McHardy A.C."/>
            <person name="Schulze-Lefert P."/>
            <person name="O'Connell R.J."/>
        </authorList>
    </citation>
    <scope>NUCLEOTIDE SEQUENCE [LARGE SCALE GENOMIC DNA]</scope>
    <source>
        <strain evidence="1 2">MAFF 238704</strain>
    </source>
</reference>
<evidence type="ECO:0000313" key="2">
    <source>
        <dbReference type="Proteomes" id="UP000076584"/>
    </source>
</evidence>
<dbReference type="EMBL" id="LFIW01002123">
    <property type="protein sequence ID" value="KZL79264.1"/>
    <property type="molecule type" value="Genomic_DNA"/>
</dbReference>
<accession>A0A161VQ37</accession>
<dbReference type="Proteomes" id="UP000076584">
    <property type="component" value="Unassembled WGS sequence"/>
</dbReference>
<name>A0A161VQ37_COLIC</name>
<dbReference type="AlphaFoldDB" id="A0A161VQ37"/>
<keyword evidence="2" id="KW-1185">Reference proteome</keyword>
<sequence length="31" mass="3723">MDRRPKDIHTKHLTEQDHWLYSRPSQACDTG</sequence>
<evidence type="ECO:0000313" key="1">
    <source>
        <dbReference type="EMBL" id="KZL79264.1"/>
    </source>
</evidence>
<proteinExistence type="predicted"/>
<gene>
    <name evidence="1" type="ORF">CI238_13594</name>
</gene>
<comment type="caution">
    <text evidence="1">The sequence shown here is derived from an EMBL/GenBank/DDBJ whole genome shotgun (WGS) entry which is preliminary data.</text>
</comment>